<protein>
    <submittedName>
        <fullName evidence="4">Heme iron utilization protein</fullName>
    </submittedName>
</protein>
<feature type="domain" description="DUF2470" evidence="3">
    <location>
        <begin position="184"/>
        <end position="252"/>
    </location>
</feature>
<evidence type="ECO:0000313" key="4">
    <source>
        <dbReference type="EMBL" id="MDQ0395415.1"/>
    </source>
</evidence>
<dbReference type="EMBL" id="JAUSVK010000001">
    <property type="protein sequence ID" value="MDQ0395415.1"/>
    <property type="molecule type" value="Genomic_DNA"/>
</dbReference>
<sequence length="267" mass="28025">MTTDKTTRRPGQPTPASQPADFDPVRQGKALLRRIQAGALATLDRRDGGPFASLVNVATDFDGSPLLLLSKLAAHRANIEADPRISLLLAETGKGDPLAHARLTVTGRAEPAGGEAVQARCRERFLAKHPKSALYAGFADFGFFRVAIGAGHLNGGFARAAELSAAELTTDCSQAAALMEAAPGALAHMNADHADAVRLYATRLLGGRDGPWRMTGLDPEGADLAFAGRTLRLAFPEPVHDAQALRGMLVRLTREARSAADGPAGPP</sequence>
<dbReference type="RefSeq" id="WP_307434088.1">
    <property type="nucleotide sequence ID" value="NZ_JAUSVK010000001.1"/>
</dbReference>
<feature type="region of interest" description="Disordered" evidence="1">
    <location>
        <begin position="1"/>
        <end position="24"/>
    </location>
</feature>
<organism evidence="4 5">
    <name type="scientific">Labrys monachus</name>
    <dbReference type="NCBI Taxonomy" id="217067"/>
    <lineage>
        <taxon>Bacteria</taxon>
        <taxon>Pseudomonadati</taxon>
        <taxon>Pseudomonadota</taxon>
        <taxon>Alphaproteobacteria</taxon>
        <taxon>Hyphomicrobiales</taxon>
        <taxon>Xanthobacteraceae</taxon>
        <taxon>Labrys</taxon>
    </lineage>
</organism>
<dbReference type="Proteomes" id="UP001237448">
    <property type="component" value="Unassembled WGS sequence"/>
</dbReference>
<proteinExistence type="predicted"/>
<feature type="domain" description="Pyridoxamine 5'-phosphate oxidase N-terminal" evidence="2">
    <location>
        <begin position="29"/>
        <end position="149"/>
    </location>
</feature>
<comment type="caution">
    <text evidence="4">The sequence shown here is derived from an EMBL/GenBank/DDBJ whole genome shotgun (WGS) entry which is preliminary data.</text>
</comment>
<evidence type="ECO:0000256" key="1">
    <source>
        <dbReference type="SAM" id="MobiDB-lite"/>
    </source>
</evidence>
<keyword evidence="5" id="KW-1185">Reference proteome</keyword>
<name>A0ABU0FMZ0_9HYPH</name>
<dbReference type="InterPro" id="IPR037119">
    <property type="entry name" value="Haem_oxidase_HugZ-like_sf"/>
</dbReference>
<dbReference type="Pfam" id="PF01243">
    <property type="entry name" value="PNPOx_N"/>
    <property type="match status" value="1"/>
</dbReference>
<dbReference type="PANTHER" id="PTHR13343">
    <property type="entry name" value="CREG1 PROTEIN"/>
    <property type="match status" value="1"/>
</dbReference>
<evidence type="ECO:0000313" key="5">
    <source>
        <dbReference type="Proteomes" id="UP001237448"/>
    </source>
</evidence>
<evidence type="ECO:0000259" key="3">
    <source>
        <dbReference type="Pfam" id="PF10615"/>
    </source>
</evidence>
<reference evidence="4 5" key="1">
    <citation type="submission" date="2023-07" db="EMBL/GenBank/DDBJ databases">
        <title>Genomic Encyclopedia of Type Strains, Phase IV (KMG-IV): sequencing the most valuable type-strain genomes for metagenomic binning, comparative biology and taxonomic classification.</title>
        <authorList>
            <person name="Goeker M."/>
        </authorList>
    </citation>
    <scope>NUCLEOTIDE SEQUENCE [LARGE SCALE GENOMIC DNA]</scope>
    <source>
        <strain evidence="4 5">DSM 5896</strain>
    </source>
</reference>
<dbReference type="PANTHER" id="PTHR13343:SF17">
    <property type="entry name" value="CELLULAR REPRESSOR OF E1A-STIMULATED GENES, ISOFORM A"/>
    <property type="match status" value="1"/>
</dbReference>
<dbReference type="InterPro" id="IPR019595">
    <property type="entry name" value="DUF2470"/>
</dbReference>
<dbReference type="Pfam" id="PF10615">
    <property type="entry name" value="DUF2470"/>
    <property type="match status" value="1"/>
</dbReference>
<dbReference type="Gene3D" id="3.20.180.10">
    <property type="entry name" value="PNP-oxidase-like"/>
    <property type="match status" value="1"/>
</dbReference>
<dbReference type="InterPro" id="IPR011576">
    <property type="entry name" value="Pyridox_Oxase_N"/>
</dbReference>
<dbReference type="SUPFAM" id="SSF50475">
    <property type="entry name" value="FMN-binding split barrel"/>
    <property type="match status" value="1"/>
</dbReference>
<dbReference type="InterPro" id="IPR012349">
    <property type="entry name" value="Split_barrel_FMN-bd"/>
</dbReference>
<evidence type="ECO:0000259" key="2">
    <source>
        <dbReference type="Pfam" id="PF01243"/>
    </source>
</evidence>
<dbReference type="Gene3D" id="2.30.110.10">
    <property type="entry name" value="Electron Transport, Fmn-binding Protein, Chain A"/>
    <property type="match status" value="1"/>
</dbReference>
<gene>
    <name evidence="4" type="ORF">J3R73_005207</name>
</gene>
<accession>A0ABU0FMZ0</accession>